<protein>
    <submittedName>
        <fullName evidence="1">Uncharacterized protein</fullName>
    </submittedName>
</protein>
<dbReference type="OrthoDB" id="850998at2"/>
<dbReference type="AlphaFoldDB" id="A0A5C8K6W2"/>
<comment type="caution">
    <text evidence="1">The sequence shown here is derived from an EMBL/GenBank/DDBJ whole genome shotgun (WGS) entry which is preliminary data.</text>
</comment>
<proteinExistence type="predicted"/>
<evidence type="ECO:0000313" key="2">
    <source>
        <dbReference type="Proteomes" id="UP000321926"/>
    </source>
</evidence>
<dbReference type="Proteomes" id="UP000321926">
    <property type="component" value="Unassembled WGS sequence"/>
</dbReference>
<evidence type="ECO:0000313" key="1">
    <source>
        <dbReference type="EMBL" id="TXK47646.1"/>
    </source>
</evidence>
<accession>A0A5C8K6W2</accession>
<dbReference type="RefSeq" id="WP_147921389.1">
    <property type="nucleotide sequence ID" value="NZ_VRTY01000027.1"/>
</dbReference>
<keyword evidence="2" id="KW-1185">Reference proteome</keyword>
<name>A0A5C8K6W2_9BACT</name>
<sequence length="200" mass="21637">MALAAEDINSVFLKHFFSETMYVVPGEQLFRQTEEPAAEPVPPVVLTTASPSSTTSTPAVVSAPSEKAAAPKKFDVIGENRKGVAVLVTLPDATFQTLPQLGFLNKILAAIGLGPHDVAFVNNISGTTALFEDLTQVLDVNHIISFASRLDTALPHAKFTLYNPVVVDQVPIIFSQSLAVLDKDPEQKKLLWNALRQVFL</sequence>
<gene>
    <name evidence="1" type="ORF">FVR03_08860</name>
</gene>
<reference evidence="1 2" key="1">
    <citation type="submission" date="2019-08" db="EMBL/GenBank/DDBJ databases">
        <authorList>
            <person name="Shi S."/>
        </authorList>
    </citation>
    <scope>NUCLEOTIDE SEQUENCE [LARGE SCALE GENOMIC DNA]</scope>
    <source>
        <strain evidence="1 2">GY10130</strain>
    </source>
</reference>
<dbReference type="EMBL" id="VRTY01000027">
    <property type="protein sequence ID" value="TXK47646.1"/>
    <property type="molecule type" value="Genomic_DNA"/>
</dbReference>
<organism evidence="1 2">
    <name type="scientific">Pontibacter qinzhouensis</name>
    <dbReference type="NCBI Taxonomy" id="2603253"/>
    <lineage>
        <taxon>Bacteria</taxon>
        <taxon>Pseudomonadati</taxon>
        <taxon>Bacteroidota</taxon>
        <taxon>Cytophagia</taxon>
        <taxon>Cytophagales</taxon>
        <taxon>Hymenobacteraceae</taxon>
        <taxon>Pontibacter</taxon>
    </lineage>
</organism>